<evidence type="ECO:0000313" key="8">
    <source>
        <dbReference type="EMBL" id="MBO4139305.1"/>
    </source>
</evidence>
<keyword evidence="3" id="KW-0489">Methyltransferase</keyword>
<evidence type="ECO:0000256" key="4">
    <source>
        <dbReference type="ARBA" id="ARBA00022679"/>
    </source>
</evidence>
<keyword evidence="6" id="KW-0680">Restriction system</keyword>
<dbReference type="GO" id="GO:0009307">
    <property type="term" value="P:DNA restriction-modification system"/>
    <property type="evidence" value="ECO:0007669"/>
    <property type="project" value="UniProtKB-KW"/>
</dbReference>
<proteinExistence type="inferred from homology"/>
<accession>A0AAW4JGZ7</accession>
<comment type="caution">
    <text evidence="8">The sequence shown here is derived from an EMBL/GenBank/DDBJ whole genome shotgun (WGS) entry which is preliminary data.</text>
</comment>
<dbReference type="Proteomes" id="UP000669887">
    <property type="component" value="Unassembled WGS sequence"/>
</dbReference>
<name>A0AAW4JGZ7_9ACTN</name>
<gene>
    <name evidence="8" type="ORF">J5U46_03930</name>
</gene>
<dbReference type="GO" id="GO:0015667">
    <property type="term" value="F:site-specific DNA-methyltransferase (cytosine-N4-specific) activity"/>
    <property type="evidence" value="ECO:0007669"/>
    <property type="project" value="UniProtKB-EC"/>
</dbReference>
<keyword evidence="5" id="KW-0949">S-adenosyl-L-methionine</keyword>
<dbReference type="InterPro" id="IPR017985">
    <property type="entry name" value="MeTrfase_CN4_CS"/>
</dbReference>
<dbReference type="EC" id="2.1.1.113" evidence="2"/>
<comment type="catalytic activity">
    <reaction evidence="7">
        <text>a 2'-deoxycytidine in DNA + S-adenosyl-L-methionine = an N(4)-methyl-2'-deoxycytidine in DNA + S-adenosyl-L-homocysteine + H(+)</text>
        <dbReference type="Rhea" id="RHEA:16857"/>
        <dbReference type="Rhea" id="RHEA-COMP:11369"/>
        <dbReference type="Rhea" id="RHEA-COMP:13674"/>
        <dbReference type="ChEBI" id="CHEBI:15378"/>
        <dbReference type="ChEBI" id="CHEBI:57856"/>
        <dbReference type="ChEBI" id="CHEBI:59789"/>
        <dbReference type="ChEBI" id="CHEBI:85452"/>
        <dbReference type="ChEBI" id="CHEBI:137933"/>
        <dbReference type="EC" id="2.1.1.113"/>
    </reaction>
</comment>
<evidence type="ECO:0000256" key="3">
    <source>
        <dbReference type="ARBA" id="ARBA00022603"/>
    </source>
</evidence>
<evidence type="ECO:0000256" key="2">
    <source>
        <dbReference type="ARBA" id="ARBA00012185"/>
    </source>
</evidence>
<evidence type="ECO:0000256" key="7">
    <source>
        <dbReference type="ARBA" id="ARBA00049120"/>
    </source>
</evidence>
<organism evidence="8 9">
    <name type="scientific">Micromonospora tulbaghiae</name>
    <dbReference type="NCBI Taxonomy" id="479978"/>
    <lineage>
        <taxon>Bacteria</taxon>
        <taxon>Bacillati</taxon>
        <taxon>Actinomycetota</taxon>
        <taxon>Actinomycetes</taxon>
        <taxon>Micromonosporales</taxon>
        <taxon>Micromonosporaceae</taxon>
        <taxon>Micromonospora</taxon>
    </lineage>
</organism>
<dbReference type="SUPFAM" id="SSF53335">
    <property type="entry name" value="S-adenosyl-L-methionine-dependent methyltransferases"/>
    <property type="match status" value="1"/>
</dbReference>
<evidence type="ECO:0000256" key="1">
    <source>
        <dbReference type="ARBA" id="ARBA00010203"/>
    </source>
</evidence>
<evidence type="ECO:0000256" key="6">
    <source>
        <dbReference type="ARBA" id="ARBA00022747"/>
    </source>
</evidence>
<sequence length="360" mass="39682">MDPMVGSGTTVHAAARAGCQAIGTDVDPLAVLMTQVRTTPLSTSTLVSLADSLSSKARAFTSSTRLGWIDSDPETKRFVDYWFAERQQHLLRALTILISDVSDSSLRAALKIAFSRLIVTKNKGASLGRDVSHSRPHKVLDENDFDVARQFFLASSRLAKVLEQATPMGRVTTLRSDARNTGLKSGIADLLITSPPYLNAIDYLRGHRLSLVWFGYSVAQIRHIRSESVGAERGISTLGTVRLEEMRTALGSYDSLAARFQRIVDRYLLDLHALYAEQARLLRRGSRAVTVIGNSALRGAFLQNDAAARVAAQAHGLILEDQYERTLPADRRYLPPPQHLGGAALQQRMRTETVLRFIKT</sequence>
<protein>
    <recommendedName>
        <fullName evidence="2">site-specific DNA-methyltransferase (cytosine-N(4)-specific)</fullName>
        <ecNumber evidence="2">2.1.1.113</ecNumber>
    </recommendedName>
</protein>
<dbReference type="Gene3D" id="3.40.50.150">
    <property type="entry name" value="Vaccinia Virus protein VP39"/>
    <property type="match status" value="2"/>
</dbReference>
<dbReference type="GO" id="GO:0003677">
    <property type="term" value="F:DNA binding"/>
    <property type="evidence" value="ECO:0007669"/>
    <property type="project" value="InterPro"/>
</dbReference>
<dbReference type="EMBL" id="JAGFVQ010000004">
    <property type="protein sequence ID" value="MBO4139305.1"/>
    <property type="molecule type" value="Genomic_DNA"/>
</dbReference>
<comment type="similarity">
    <text evidence="1">Belongs to the N(4)/N(6)-methyltransferase family. N(4) subfamily.</text>
</comment>
<dbReference type="AlphaFoldDB" id="A0AAW4JGZ7"/>
<evidence type="ECO:0000313" key="9">
    <source>
        <dbReference type="Proteomes" id="UP000669887"/>
    </source>
</evidence>
<dbReference type="PROSITE" id="PS00093">
    <property type="entry name" value="N4_MTASE"/>
    <property type="match status" value="1"/>
</dbReference>
<dbReference type="GO" id="GO:0032259">
    <property type="term" value="P:methylation"/>
    <property type="evidence" value="ECO:0007669"/>
    <property type="project" value="UniProtKB-KW"/>
</dbReference>
<keyword evidence="4" id="KW-0808">Transferase</keyword>
<evidence type="ECO:0000256" key="5">
    <source>
        <dbReference type="ARBA" id="ARBA00022691"/>
    </source>
</evidence>
<dbReference type="InterPro" id="IPR029063">
    <property type="entry name" value="SAM-dependent_MTases_sf"/>
</dbReference>
<reference evidence="8" key="1">
    <citation type="submission" date="2021-03" db="EMBL/GenBank/DDBJ databases">
        <title>X isolated from Micromonospora tulbaghiae.</title>
        <authorList>
            <person name="Stennett H.L."/>
        </authorList>
    </citation>
    <scope>NUCLEOTIDE SEQUENCE</scope>
    <source>
        <strain evidence="8">28M1-20</strain>
    </source>
</reference>